<evidence type="ECO:0000256" key="4">
    <source>
        <dbReference type="ARBA" id="ARBA00023136"/>
    </source>
</evidence>
<keyword evidence="4 5" id="KW-0472">Membrane</keyword>
<sequence length="116" mass="11892">MFIAYVVVGSVLALAVLASGYGKLSRKKEIVDGLTGIGVPLGMFPFLATCEIAGGLGLLIGIWYAPLGIAAAIGVVVFFIGAVGAHLRKSDFKNLPSPLVLLLLAVAALTLRALSL</sequence>
<feature type="transmembrane region" description="Helical" evidence="5">
    <location>
        <begin position="67"/>
        <end position="87"/>
    </location>
</feature>
<evidence type="ECO:0000313" key="6">
    <source>
        <dbReference type="EMBL" id="GIH17103.1"/>
    </source>
</evidence>
<evidence type="ECO:0008006" key="8">
    <source>
        <dbReference type="Google" id="ProtNLM"/>
    </source>
</evidence>
<dbReference type="Proteomes" id="UP000642748">
    <property type="component" value="Unassembled WGS sequence"/>
</dbReference>
<dbReference type="EMBL" id="BONZ01000050">
    <property type="protein sequence ID" value="GIH17103.1"/>
    <property type="molecule type" value="Genomic_DNA"/>
</dbReference>
<dbReference type="RefSeq" id="WP_203920677.1">
    <property type="nucleotide sequence ID" value="NZ_BONZ01000050.1"/>
</dbReference>
<feature type="transmembrane region" description="Helical" evidence="5">
    <location>
        <begin position="99"/>
        <end position="115"/>
    </location>
</feature>
<protein>
    <recommendedName>
        <fullName evidence="8">DoxX-like protein</fullName>
    </recommendedName>
</protein>
<name>A0A8J3QUL7_9ACTN</name>
<keyword evidence="3 5" id="KW-1133">Transmembrane helix</keyword>
<evidence type="ECO:0000313" key="7">
    <source>
        <dbReference type="Proteomes" id="UP000642748"/>
    </source>
</evidence>
<dbReference type="Pfam" id="PF13564">
    <property type="entry name" value="DoxX_2"/>
    <property type="match status" value="1"/>
</dbReference>
<organism evidence="6 7">
    <name type="scientific">Rugosimonospora africana</name>
    <dbReference type="NCBI Taxonomy" id="556532"/>
    <lineage>
        <taxon>Bacteria</taxon>
        <taxon>Bacillati</taxon>
        <taxon>Actinomycetota</taxon>
        <taxon>Actinomycetes</taxon>
        <taxon>Micromonosporales</taxon>
        <taxon>Micromonosporaceae</taxon>
        <taxon>Rugosimonospora</taxon>
    </lineage>
</organism>
<evidence type="ECO:0000256" key="1">
    <source>
        <dbReference type="ARBA" id="ARBA00004141"/>
    </source>
</evidence>
<gene>
    <name evidence="6" type="ORF">Raf01_52750</name>
</gene>
<accession>A0A8J3QUL7</accession>
<reference evidence="6" key="1">
    <citation type="submission" date="2021-01" db="EMBL/GenBank/DDBJ databases">
        <title>Whole genome shotgun sequence of Rugosimonospora africana NBRC 104875.</title>
        <authorList>
            <person name="Komaki H."/>
            <person name="Tamura T."/>
        </authorList>
    </citation>
    <scope>NUCLEOTIDE SEQUENCE</scope>
    <source>
        <strain evidence="6">NBRC 104875</strain>
    </source>
</reference>
<keyword evidence="2 5" id="KW-0812">Transmembrane</keyword>
<evidence type="ECO:0000256" key="2">
    <source>
        <dbReference type="ARBA" id="ARBA00022692"/>
    </source>
</evidence>
<proteinExistence type="predicted"/>
<comment type="subcellular location">
    <subcellularLocation>
        <location evidence="1">Membrane</location>
        <topology evidence="1">Multi-pass membrane protein</topology>
    </subcellularLocation>
</comment>
<comment type="caution">
    <text evidence="6">The sequence shown here is derived from an EMBL/GenBank/DDBJ whole genome shotgun (WGS) entry which is preliminary data.</text>
</comment>
<feature type="transmembrane region" description="Helical" evidence="5">
    <location>
        <begin position="42"/>
        <end position="60"/>
    </location>
</feature>
<evidence type="ECO:0000256" key="5">
    <source>
        <dbReference type="SAM" id="Phobius"/>
    </source>
</evidence>
<dbReference type="AlphaFoldDB" id="A0A8J3QUL7"/>
<evidence type="ECO:0000256" key="3">
    <source>
        <dbReference type="ARBA" id="ARBA00022989"/>
    </source>
</evidence>
<dbReference type="GO" id="GO:0016020">
    <property type="term" value="C:membrane"/>
    <property type="evidence" value="ECO:0007669"/>
    <property type="project" value="UniProtKB-SubCell"/>
</dbReference>
<keyword evidence="7" id="KW-1185">Reference proteome</keyword>
<dbReference type="InterPro" id="IPR032808">
    <property type="entry name" value="DoxX"/>
</dbReference>